<keyword evidence="3" id="KW-1185">Reference proteome</keyword>
<feature type="transmembrane region" description="Helical" evidence="1">
    <location>
        <begin position="49"/>
        <end position="66"/>
    </location>
</feature>
<accession>A0ABW6JZS7</accession>
<evidence type="ECO:0000313" key="3">
    <source>
        <dbReference type="Proteomes" id="UP001601058"/>
    </source>
</evidence>
<protein>
    <recommendedName>
        <fullName evidence="4">Apolipoprotein N-acyltransferase</fullName>
    </recommendedName>
</protein>
<reference evidence="2 3" key="1">
    <citation type="submission" date="2024-08" db="EMBL/GenBank/DDBJ databases">
        <title>Two novel Cytobacillus novel species.</title>
        <authorList>
            <person name="Liu G."/>
        </authorList>
    </citation>
    <scope>NUCLEOTIDE SEQUENCE [LARGE SCALE GENOMIC DNA]</scope>
    <source>
        <strain evidence="2 3">FJAT-53684</strain>
    </source>
</reference>
<evidence type="ECO:0008006" key="4">
    <source>
        <dbReference type="Google" id="ProtNLM"/>
    </source>
</evidence>
<evidence type="ECO:0000313" key="2">
    <source>
        <dbReference type="EMBL" id="MFE8697351.1"/>
    </source>
</evidence>
<feature type="transmembrane region" description="Helical" evidence="1">
    <location>
        <begin position="6"/>
        <end position="22"/>
    </location>
</feature>
<keyword evidence="1" id="KW-1133">Transmembrane helix</keyword>
<keyword evidence="1" id="KW-0472">Membrane</keyword>
<sequence>MQLLFWPFMIASLIVSIFAISLKKPKLLVLASIFILPLSLYLAATPKFAIWGLLFPLFYIGAAFSLRRKYIGLTVLLISPNFFLIGWLAFIVINQ</sequence>
<organism evidence="2 3">
    <name type="scientific">Cytobacillus mangrovibacter</name>
    <dbReference type="NCBI Taxonomy" id="3299024"/>
    <lineage>
        <taxon>Bacteria</taxon>
        <taxon>Bacillati</taxon>
        <taxon>Bacillota</taxon>
        <taxon>Bacilli</taxon>
        <taxon>Bacillales</taxon>
        <taxon>Bacillaceae</taxon>
        <taxon>Cytobacillus</taxon>
    </lineage>
</organism>
<feature type="transmembrane region" description="Helical" evidence="1">
    <location>
        <begin position="27"/>
        <end position="43"/>
    </location>
</feature>
<gene>
    <name evidence="2" type="ORF">ACFYKT_13490</name>
</gene>
<feature type="transmembrane region" description="Helical" evidence="1">
    <location>
        <begin position="73"/>
        <end position="93"/>
    </location>
</feature>
<keyword evidence="1" id="KW-0812">Transmembrane</keyword>
<name>A0ABW6JZS7_9BACI</name>
<dbReference type="Proteomes" id="UP001601058">
    <property type="component" value="Unassembled WGS sequence"/>
</dbReference>
<evidence type="ECO:0000256" key="1">
    <source>
        <dbReference type="SAM" id="Phobius"/>
    </source>
</evidence>
<dbReference type="RefSeq" id="WP_389220383.1">
    <property type="nucleotide sequence ID" value="NZ_JBIACJ010000007.1"/>
</dbReference>
<proteinExistence type="predicted"/>
<comment type="caution">
    <text evidence="2">The sequence shown here is derived from an EMBL/GenBank/DDBJ whole genome shotgun (WGS) entry which is preliminary data.</text>
</comment>
<dbReference type="EMBL" id="JBIACJ010000007">
    <property type="protein sequence ID" value="MFE8697351.1"/>
    <property type="molecule type" value="Genomic_DNA"/>
</dbReference>